<reference evidence="1" key="1">
    <citation type="submission" date="2018-01" db="EMBL/GenBank/DDBJ databases">
        <authorList>
            <person name="Krukenberg V."/>
        </authorList>
    </citation>
    <scope>NUCLEOTIDE SEQUENCE</scope>
    <source>
        <strain evidence="1">E20ANME2</strain>
    </source>
</reference>
<organism evidence="1 2">
    <name type="scientific">Candidatus Methanogaster sp</name>
    <dbReference type="NCBI Taxonomy" id="3386292"/>
    <lineage>
        <taxon>Archaea</taxon>
        <taxon>Methanobacteriati</taxon>
        <taxon>Methanobacteriota</taxon>
        <taxon>Stenosarchaea group</taxon>
        <taxon>Methanomicrobia</taxon>
        <taxon>Methanosarcinales</taxon>
        <taxon>ANME-2 cluster</taxon>
        <taxon>Candidatus Methanogasteraceae</taxon>
        <taxon>Candidatus Methanogaster</taxon>
    </lineage>
</organism>
<evidence type="ECO:0000313" key="1">
    <source>
        <dbReference type="EMBL" id="PXF62199.1"/>
    </source>
</evidence>
<dbReference type="EMBL" id="PQXF01000001">
    <property type="protein sequence ID" value="PXF62199.1"/>
    <property type="molecule type" value="Genomic_DNA"/>
</dbReference>
<accession>A0AC61L728</accession>
<evidence type="ECO:0000313" key="2">
    <source>
        <dbReference type="Proteomes" id="UP000248329"/>
    </source>
</evidence>
<protein>
    <submittedName>
        <fullName evidence="1">Uncharacterized protein</fullName>
    </submittedName>
</protein>
<sequence>MKTKIIWTLVMVALFGAMVTTASAAETEWSDTFTDSSNISASENITVAGGDAKLANATSSPCICGGGTDHGGADWSPSTDVYGCHYNIGTCTINGATVKAYSSGDYGWLEIHADTINVAGSGLDGTGKGYPGGVGAGHYYHPNGSSWYPGRGTGDGGTHNEIDGAGQYPTTGEHYKLSSGGGGGYGGEGGLGCSYWTRYGSGFAAGGDAFGTSDTYQLKIGAGGAGGGGGYEGELPPPYKWGGKGGAGGAGILLDAATITISGAISVNGEYGEDGESGYKGCGAGGGGAGGSIMIKAGTFSGAGSLYTEGGDGGDAGDGSPSGGHAAGGAGGGAGGRIKIWYASSTFSGSYSVINGSGGAHGTAEYGHGLDGYPGEAGTYYSAQESYSSYKPSGYLNSTAITPASFSSWDTFYANHSMLAETNITYRILNASDNSTLYEVNDEQAAAGYDIPESADSTTSIRLYAFLNTTNTSKTSVLHDWNVSWTHEDSTPPASITNLANITGNFRINWTWDSPADPDFNHTMIYIDNGWVLNTSGNFYNDSYSPHATKTISTHTVDETGNVNSTWVNQTTTIPNNPPVLDSIGNKAVNETETLAIDTDATDSDSDTPTYSCNRTDLFTDFNSATGAGNWTPDYGYAGICYVDFGAADGYGGIDNETIQITVTDESQGDICGDVNNDGVVNWTDVITLWYDYADHPYPGAYTITNEWAADVNCDGVINMADVMTLWYDVKDYPNAGDYEVNCCG</sequence>
<name>A0AC61L728_9EURY</name>
<proteinExistence type="predicted"/>
<comment type="caution">
    <text evidence="1">The sequence shown here is derived from an EMBL/GenBank/DDBJ whole genome shotgun (WGS) entry which is preliminary data.</text>
</comment>
<gene>
    <name evidence="1" type="ORF">C4B59_00895</name>
</gene>
<dbReference type="Proteomes" id="UP000248329">
    <property type="component" value="Unassembled WGS sequence"/>
</dbReference>